<dbReference type="SUPFAM" id="SSF53901">
    <property type="entry name" value="Thiolase-like"/>
    <property type="match status" value="2"/>
</dbReference>
<dbReference type="NCBIfam" id="TIGR01930">
    <property type="entry name" value="AcCoA-C-Actrans"/>
    <property type="match status" value="1"/>
</dbReference>
<evidence type="ECO:0000256" key="4">
    <source>
        <dbReference type="ARBA" id="ARBA00023098"/>
    </source>
</evidence>
<evidence type="ECO:0000259" key="9">
    <source>
        <dbReference type="Pfam" id="PF02803"/>
    </source>
</evidence>
<evidence type="ECO:0000313" key="10">
    <source>
        <dbReference type="EMBL" id="QDG50733.1"/>
    </source>
</evidence>
<keyword evidence="4" id="KW-0443">Lipid metabolism</keyword>
<dbReference type="GO" id="GO:0006629">
    <property type="term" value="P:lipid metabolic process"/>
    <property type="evidence" value="ECO:0007669"/>
    <property type="project" value="UniProtKB-KW"/>
</dbReference>
<dbReference type="PROSITE" id="PS00099">
    <property type="entry name" value="THIOLASE_3"/>
    <property type="match status" value="1"/>
</dbReference>
<feature type="domain" description="Thiolase N-terminal" evidence="8">
    <location>
        <begin position="23"/>
        <end position="296"/>
    </location>
</feature>
<dbReference type="Proteomes" id="UP000315995">
    <property type="component" value="Chromosome"/>
</dbReference>
<name>A0A4Y6PR84_PERCE</name>
<dbReference type="OrthoDB" id="4565318at2"/>
<dbReference type="FunFam" id="3.40.47.10:FF:000011">
    <property type="entry name" value="3-ketoacyl-CoA thiolase"/>
    <property type="match status" value="1"/>
</dbReference>
<dbReference type="AlphaFoldDB" id="A0A4Y6PR84"/>
<dbReference type="GO" id="GO:0003988">
    <property type="term" value="F:acetyl-CoA C-acyltransferase activity"/>
    <property type="evidence" value="ECO:0007669"/>
    <property type="project" value="UniProtKB-EC"/>
</dbReference>
<evidence type="ECO:0000256" key="3">
    <source>
        <dbReference type="ARBA" id="ARBA00022679"/>
    </source>
</evidence>
<comment type="similarity">
    <text evidence="1 7">Belongs to the thiolase-like superfamily. Thiolase family.</text>
</comment>
<evidence type="ECO:0000256" key="6">
    <source>
        <dbReference type="PIRSR" id="PIRSR000429-1"/>
    </source>
</evidence>
<keyword evidence="2" id="KW-0963">Cytoplasm</keyword>
<feature type="domain" description="Thiolase C-terminal" evidence="9">
    <location>
        <begin position="304"/>
        <end position="443"/>
    </location>
</feature>
<keyword evidence="5 7" id="KW-0012">Acyltransferase</keyword>
<accession>A0A5B8Y2V2</accession>
<evidence type="ECO:0000256" key="1">
    <source>
        <dbReference type="ARBA" id="ARBA00010982"/>
    </source>
</evidence>
<feature type="active site" description="Proton acceptor" evidence="6">
    <location>
        <position position="430"/>
    </location>
</feature>
<dbReference type="GO" id="GO:0005829">
    <property type="term" value="C:cytosol"/>
    <property type="evidence" value="ECO:0007669"/>
    <property type="project" value="TreeGrafter"/>
</dbReference>
<sequence>MAKKTVKETKKNIQTPIGGKDRIAVIAGARTPFAKAWTHYKHLNEADLARAAVTELVNRTEIDPHLIDEVIMGCVSAPMNGPNVAREVVLRTPLPNHIPAYTVQMYCASSALATTNAVGDILSGAADVAIVGGVESMSAAQARVSLPLTHALNEASKAGSPVDLLKAFEGVEARDFLPDVPDIAEPTTQERMGDSAEVMAKKYGITRREQDEYAEMTHHRAAEAYENGCFPEVVTVFTGEDLDEPVKRDNLVRGDTSVEKMERLKPVFDRKHGTITAANASPLTDGASAVLLMRESKAKELGLEPQAFIRSHASVGIDLFEQPMLMGPTFATPKALARGGVTLEDMDLVEMHEAFAAQVLANLKVWSSEKLCKEAGLDEAIGEVDMDTFNVHGGSIPIGHPFGATGTRMLMQLSGEMERRDVNLGLMTLCAAGGLGMSIVLER</sequence>
<feature type="active site" description="Proton acceptor" evidence="6">
    <location>
        <position position="400"/>
    </location>
</feature>
<dbReference type="InterPro" id="IPR002155">
    <property type="entry name" value="Thiolase"/>
</dbReference>
<keyword evidence="11" id="KW-1185">Reference proteome</keyword>
<proteinExistence type="inferred from homology"/>
<dbReference type="PANTHER" id="PTHR18919:SF107">
    <property type="entry name" value="ACETYL-COA ACETYLTRANSFERASE, CYTOSOLIC"/>
    <property type="match status" value="1"/>
</dbReference>
<dbReference type="RefSeq" id="WP_141197225.1">
    <property type="nucleotide sequence ID" value="NZ_CP041186.1"/>
</dbReference>
<dbReference type="CDD" id="cd00751">
    <property type="entry name" value="thiolase"/>
    <property type="match status" value="1"/>
</dbReference>
<dbReference type="Gene3D" id="3.40.47.10">
    <property type="match status" value="1"/>
</dbReference>
<protein>
    <submittedName>
        <fullName evidence="10">Acetyl-CoA C-acyltransferase</fullName>
        <ecNumber evidence="10">2.3.1.16</ecNumber>
    </submittedName>
</protein>
<dbReference type="InterPro" id="IPR020610">
    <property type="entry name" value="Thiolase_AS"/>
</dbReference>
<gene>
    <name evidence="10" type="ORF">FIV42_08320</name>
</gene>
<dbReference type="PIRSF" id="PIRSF000429">
    <property type="entry name" value="Ac-CoA_Ac_transf"/>
    <property type="match status" value="1"/>
</dbReference>
<dbReference type="EMBL" id="CP041186">
    <property type="protein sequence ID" value="QDG50733.1"/>
    <property type="molecule type" value="Genomic_DNA"/>
</dbReference>
<accession>A0A4Y6PR84</accession>
<dbReference type="EC" id="2.3.1.16" evidence="10"/>
<dbReference type="Pfam" id="PF00108">
    <property type="entry name" value="Thiolase_N"/>
    <property type="match status" value="1"/>
</dbReference>
<evidence type="ECO:0000259" key="8">
    <source>
        <dbReference type="Pfam" id="PF00108"/>
    </source>
</evidence>
<dbReference type="Pfam" id="PF02803">
    <property type="entry name" value="Thiolase_C"/>
    <property type="match status" value="1"/>
</dbReference>
<dbReference type="InterPro" id="IPR020617">
    <property type="entry name" value="Thiolase_C"/>
</dbReference>
<keyword evidence="3 7" id="KW-0808">Transferase</keyword>
<evidence type="ECO:0000313" key="11">
    <source>
        <dbReference type="Proteomes" id="UP000315995"/>
    </source>
</evidence>
<dbReference type="PANTHER" id="PTHR18919">
    <property type="entry name" value="ACETYL-COA C-ACYLTRANSFERASE"/>
    <property type="match status" value="1"/>
</dbReference>
<evidence type="ECO:0000256" key="2">
    <source>
        <dbReference type="ARBA" id="ARBA00022490"/>
    </source>
</evidence>
<evidence type="ECO:0000256" key="7">
    <source>
        <dbReference type="RuleBase" id="RU003557"/>
    </source>
</evidence>
<feature type="active site" description="Acyl-thioester intermediate" evidence="6">
    <location>
        <position position="107"/>
    </location>
</feature>
<reference evidence="10 11" key="1">
    <citation type="submission" date="2019-06" db="EMBL/GenBank/DDBJ databases">
        <title>Persicimonas caeni gen. nov., sp. nov., a predatory bacterium isolated from solar saltern.</title>
        <authorList>
            <person name="Wang S."/>
        </authorList>
    </citation>
    <scope>NUCLEOTIDE SEQUENCE [LARGE SCALE GENOMIC DNA]</scope>
    <source>
        <strain evidence="10 11">YN101</strain>
    </source>
</reference>
<organism evidence="10 11">
    <name type="scientific">Persicimonas caeni</name>
    <dbReference type="NCBI Taxonomy" id="2292766"/>
    <lineage>
        <taxon>Bacteria</taxon>
        <taxon>Deltaproteobacteria</taxon>
        <taxon>Bradymonadales</taxon>
        <taxon>Bradymonadaceae</taxon>
        <taxon>Persicimonas</taxon>
    </lineage>
</organism>
<dbReference type="InterPro" id="IPR020616">
    <property type="entry name" value="Thiolase_N"/>
</dbReference>
<evidence type="ECO:0000256" key="5">
    <source>
        <dbReference type="ARBA" id="ARBA00023315"/>
    </source>
</evidence>
<dbReference type="InterPro" id="IPR016039">
    <property type="entry name" value="Thiolase-like"/>
</dbReference>